<comment type="caution">
    <text evidence="2">The sequence shown here is derived from an EMBL/GenBank/DDBJ whole genome shotgun (WGS) entry which is preliminary data.</text>
</comment>
<dbReference type="AlphaFoldDB" id="A0A9P4INW4"/>
<feature type="region of interest" description="Disordered" evidence="1">
    <location>
        <begin position="238"/>
        <end position="266"/>
    </location>
</feature>
<protein>
    <recommendedName>
        <fullName evidence="4">C2H2-type domain-containing protein</fullName>
    </recommendedName>
</protein>
<reference evidence="2" key="1">
    <citation type="journal article" date="2020" name="Stud. Mycol.">
        <title>101 Dothideomycetes genomes: a test case for predicting lifestyles and emergence of pathogens.</title>
        <authorList>
            <person name="Haridas S."/>
            <person name="Albert R."/>
            <person name="Binder M."/>
            <person name="Bloem J."/>
            <person name="Labutti K."/>
            <person name="Salamov A."/>
            <person name="Andreopoulos B."/>
            <person name="Baker S."/>
            <person name="Barry K."/>
            <person name="Bills G."/>
            <person name="Bluhm B."/>
            <person name="Cannon C."/>
            <person name="Castanera R."/>
            <person name="Culley D."/>
            <person name="Daum C."/>
            <person name="Ezra D."/>
            <person name="Gonzalez J."/>
            <person name="Henrissat B."/>
            <person name="Kuo A."/>
            <person name="Liang C."/>
            <person name="Lipzen A."/>
            <person name="Lutzoni F."/>
            <person name="Magnuson J."/>
            <person name="Mondo S."/>
            <person name="Nolan M."/>
            <person name="Ohm R."/>
            <person name="Pangilinan J."/>
            <person name="Park H.-J."/>
            <person name="Ramirez L."/>
            <person name="Alfaro M."/>
            <person name="Sun H."/>
            <person name="Tritt A."/>
            <person name="Yoshinaga Y."/>
            <person name="Zwiers L.-H."/>
            <person name="Turgeon B."/>
            <person name="Goodwin S."/>
            <person name="Spatafora J."/>
            <person name="Crous P."/>
            <person name="Grigoriev I."/>
        </authorList>
    </citation>
    <scope>NUCLEOTIDE SEQUENCE</scope>
    <source>
        <strain evidence="2">CBS 133067</strain>
    </source>
</reference>
<proteinExistence type="predicted"/>
<evidence type="ECO:0008006" key="4">
    <source>
        <dbReference type="Google" id="ProtNLM"/>
    </source>
</evidence>
<organism evidence="2 3">
    <name type="scientific">Rhizodiscina lignyota</name>
    <dbReference type="NCBI Taxonomy" id="1504668"/>
    <lineage>
        <taxon>Eukaryota</taxon>
        <taxon>Fungi</taxon>
        <taxon>Dikarya</taxon>
        <taxon>Ascomycota</taxon>
        <taxon>Pezizomycotina</taxon>
        <taxon>Dothideomycetes</taxon>
        <taxon>Pleosporomycetidae</taxon>
        <taxon>Aulographales</taxon>
        <taxon>Rhizodiscinaceae</taxon>
        <taxon>Rhizodiscina</taxon>
    </lineage>
</organism>
<evidence type="ECO:0000256" key="1">
    <source>
        <dbReference type="SAM" id="MobiDB-lite"/>
    </source>
</evidence>
<keyword evidence="3" id="KW-1185">Reference proteome</keyword>
<dbReference type="EMBL" id="ML978122">
    <property type="protein sequence ID" value="KAF2103297.1"/>
    <property type="molecule type" value="Genomic_DNA"/>
</dbReference>
<accession>A0A9P4INW4</accession>
<feature type="region of interest" description="Disordered" evidence="1">
    <location>
        <begin position="280"/>
        <end position="344"/>
    </location>
</feature>
<dbReference type="OrthoDB" id="3486101at2759"/>
<dbReference type="Proteomes" id="UP000799772">
    <property type="component" value="Unassembled WGS sequence"/>
</dbReference>
<evidence type="ECO:0000313" key="3">
    <source>
        <dbReference type="Proteomes" id="UP000799772"/>
    </source>
</evidence>
<gene>
    <name evidence="2" type="ORF">NA57DRAFT_72273</name>
</gene>
<name>A0A9P4INW4_9PEZI</name>
<sequence length="398" mass="44966">MSETMVQAQIPIPFQGIPEDIQHHRQMMFSLEQPVHFTEAVYEKYFPYIDNVWCFHEPKGEVSVKTGVEKLRGACRLHRKPNKTKPGQEARKRREGTGTCDAKFKLTIQPDGSRILEKFGDKGHSHDLDFIDSIKRNSAVRKIILHEFFKSWDAGAILAFLRDPLQRVDGRDLLKEAGGQYISRSEISNVMTGALKRAHPGQDPFEIKRQQEKYKSFMTCGVKGCQAPPFSDPKEFKKHRQEAHGFQKHDHSHKIPCPNKTCGRRKQSRGFVSLTALQEHQRRYHGIEPSATNGAEGGSPEDEITAALTKSTGDAATDDAEGEDEDEETPDAEETPTISGAARRHMETRLAQMENQRLKLDEEIAKMRQKLYGQVATPGEEMQITDGADFTNDLPLSV</sequence>
<feature type="compositionally biased region" description="Acidic residues" evidence="1">
    <location>
        <begin position="316"/>
        <end position="334"/>
    </location>
</feature>
<evidence type="ECO:0000313" key="2">
    <source>
        <dbReference type="EMBL" id="KAF2103297.1"/>
    </source>
</evidence>